<sequence>MLRPENRENGGTLVPVSFATLAALLALLAPPAFAEEPPGDCEIDPEREETETRNADEDVNARRLADCDGILHPAPVGDTEMVQPARETGEMPVIDPEELPDRQGRQ</sequence>
<feature type="chain" id="PRO_5015758786" evidence="2">
    <location>
        <begin position="35"/>
        <end position="106"/>
    </location>
</feature>
<feature type="signal peptide" evidence="2">
    <location>
        <begin position="1"/>
        <end position="34"/>
    </location>
</feature>
<dbReference type="EMBL" id="PPCN01000003">
    <property type="protein sequence ID" value="POF32105.1"/>
    <property type="molecule type" value="Genomic_DNA"/>
</dbReference>
<name>A0A2S3UWL3_9HYPH</name>
<gene>
    <name evidence="3" type="ORF">CLV41_10324</name>
</gene>
<proteinExistence type="predicted"/>
<evidence type="ECO:0000313" key="3">
    <source>
        <dbReference type="EMBL" id="POF32105.1"/>
    </source>
</evidence>
<comment type="caution">
    <text evidence="3">The sequence shown here is derived from an EMBL/GenBank/DDBJ whole genome shotgun (WGS) entry which is preliminary data.</text>
</comment>
<feature type="region of interest" description="Disordered" evidence="1">
    <location>
        <begin position="33"/>
        <end position="106"/>
    </location>
</feature>
<dbReference type="OrthoDB" id="8400919at2"/>
<reference evidence="3 4" key="1">
    <citation type="submission" date="2018-01" db="EMBL/GenBank/DDBJ databases">
        <title>Genomic Encyclopedia of Archaeal and Bacterial Type Strains, Phase II (KMG-II): from individual species to whole genera.</title>
        <authorList>
            <person name="Goeker M."/>
        </authorList>
    </citation>
    <scope>NUCLEOTIDE SEQUENCE [LARGE SCALE GENOMIC DNA]</scope>
    <source>
        <strain evidence="3 4">DSM 17023</strain>
    </source>
</reference>
<evidence type="ECO:0000256" key="1">
    <source>
        <dbReference type="SAM" id="MobiDB-lite"/>
    </source>
</evidence>
<evidence type="ECO:0000256" key="2">
    <source>
        <dbReference type="SAM" id="SignalP"/>
    </source>
</evidence>
<organism evidence="3 4">
    <name type="scientific">Roseibium marinum</name>
    <dbReference type="NCBI Taxonomy" id="281252"/>
    <lineage>
        <taxon>Bacteria</taxon>
        <taxon>Pseudomonadati</taxon>
        <taxon>Pseudomonadota</taxon>
        <taxon>Alphaproteobacteria</taxon>
        <taxon>Hyphomicrobiales</taxon>
        <taxon>Stappiaceae</taxon>
        <taxon>Roseibium</taxon>
    </lineage>
</organism>
<keyword evidence="4" id="KW-1185">Reference proteome</keyword>
<protein>
    <submittedName>
        <fullName evidence="3">Uncharacterized protein</fullName>
    </submittedName>
</protein>
<dbReference type="AlphaFoldDB" id="A0A2S3UWL3"/>
<feature type="compositionally biased region" description="Acidic residues" evidence="1">
    <location>
        <begin position="37"/>
        <end position="49"/>
    </location>
</feature>
<evidence type="ECO:0000313" key="4">
    <source>
        <dbReference type="Proteomes" id="UP000236959"/>
    </source>
</evidence>
<dbReference type="Proteomes" id="UP000236959">
    <property type="component" value="Unassembled WGS sequence"/>
</dbReference>
<dbReference type="RefSeq" id="WP_146048542.1">
    <property type="nucleotide sequence ID" value="NZ_PPCN01000003.1"/>
</dbReference>
<keyword evidence="2" id="KW-0732">Signal</keyword>
<feature type="compositionally biased region" description="Basic and acidic residues" evidence="1">
    <location>
        <begin position="50"/>
        <end position="66"/>
    </location>
</feature>
<accession>A0A2S3UWL3</accession>